<sequence>MERIELIFGRDWVKKRLNKWRWTMSTAFTGVGCAEIAALSLQAAARRFAPESGASVHITSACEIDKSCQKVLLDTFDSDQCIFPDITKIDMNKGKSYCVRHQCMCELQPEPHEDCMQVSVGGPVCVHYSPMGNREKEGGAQHVTHKSYYREIKKSKTKICVVENVPEYTEEVVQKELGGEWMIESARVDPRIFGLPCCRTRVFMICYKWREVRWVAPFTLSSFLGCLRQRVVMTAANYFYKSLPKSILSASAAANLKCYNEEKSFGFPDLNQLCKNGRARGETKDKCLQTLTTNSGRIYSQGHGRYIEPEEALSSHVLPMTDKHAKICKAPKVQMGEVSRTAKTRMAGNAMNVPCIGAVLLAAVLGLDDIAP</sequence>
<dbReference type="Proteomes" id="UP001152797">
    <property type="component" value="Unassembled WGS sequence"/>
</dbReference>
<dbReference type="EMBL" id="CAMXCT020004586">
    <property type="protein sequence ID" value="CAL1163039.1"/>
    <property type="molecule type" value="Genomic_DNA"/>
</dbReference>
<dbReference type="GO" id="GO:0032259">
    <property type="term" value="P:methylation"/>
    <property type="evidence" value="ECO:0007669"/>
    <property type="project" value="UniProtKB-KW"/>
</dbReference>
<evidence type="ECO:0000313" key="3">
    <source>
        <dbReference type="EMBL" id="CAI4009664.1"/>
    </source>
</evidence>
<dbReference type="InterPro" id="IPR029063">
    <property type="entry name" value="SAM-dependent_MTases_sf"/>
</dbReference>
<comment type="caution">
    <text evidence="3">The sequence shown here is derived from an EMBL/GenBank/DDBJ whole genome shotgun (WGS) entry which is preliminary data.</text>
</comment>
<protein>
    <submittedName>
        <fullName evidence="4">PABC domain-containing protein</fullName>
    </submittedName>
</protein>
<keyword evidence="2" id="KW-0808">Transferase</keyword>
<dbReference type="EMBL" id="CAMXCT030004586">
    <property type="protein sequence ID" value="CAL4796976.1"/>
    <property type="molecule type" value="Genomic_DNA"/>
</dbReference>
<dbReference type="SUPFAM" id="SSF53335">
    <property type="entry name" value="S-adenosyl-L-methionine-dependent methyltransferases"/>
    <property type="match status" value="1"/>
</dbReference>
<keyword evidence="1" id="KW-0489">Methyltransferase</keyword>
<name>A0A9P1DIP0_9DINO</name>
<proteinExistence type="predicted"/>
<accession>A0A9P1DIP0</accession>
<reference evidence="3" key="1">
    <citation type="submission" date="2022-10" db="EMBL/GenBank/DDBJ databases">
        <authorList>
            <person name="Chen Y."/>
            <person name="Dougan E. K."/>
            <person name="Chan C."/>
            <person name="Rhodes N."/>
            <person name="Thang M."/>
        </authorList>
    </citation>
    <scope>NUCLEOTIDE SEQUENCE</scope>
</reference>
<dbReference type="Gene3D" id="3.40.50.150">
    <property type="entry name" value="Vaccinia Virus protein VP39"/>
    <property type="match status" value="1"/>
</dbReference>
<dbReference type="EMBL" id="CAMXCT010004586">
    <property type="protein sequence ID" value="CAI4009664.1"/>
    <property type="molecule type" value="Genomic_DNA"/>
</dbReference>
<dbReference type="OrthoDB" id="408487at2759"/>
<dbReference type="InterPro" id="IPR001525">
    <property type="entry name" value="C5_MeTfrase"/>
</dbReference>
<evidence type="ECO:0000313" key="5">
    <source>
        <dbReference type="Proteomes" id="UP001152797"/>
    </source>
</evidence>
<gene>
    <name evidence="3" type="ORF">C1SCF055_LOCUS35004</name>
</gene>
<dbReference type="AlphaFoldDB" id="A0A9P1DIP0"/>
<organism evidence="3">
    <name type="scientific">Cladocopium goreaui</name>
    <dbReference type="NCBI Taxonomy" id="2562237"/>
    <lineage>
        <taxon>Eukaryota</taxon>
        <taxon>Sar</taxon>
        <taxon>Alveolata</taxon>
        <taxon>Dinophyceae</taxon>
        <taxon>Suessiales</taxon>
        <taxon>Symbiodiniaceae</taxon>
        <taxon>Cladocopium</taxon>
    </lineage>
</organism>
<dbReference type="Pfam" id="PF00145">
    <property type="entry name" value="DNA_methylase"/>
    <property type="match status" value="1"/>
</dbReference>
<keyword evidence="5" id="KW-1185">Reference proteome</keyword>
<evidence type="ECO:0000256" key="1">
    <source>
        <dbReference type="ARBA" id="ARBA00022603"/>
    </source>
</evidence>
<reference evidence="4 5" key="2">
    <citation type="submission" date="2024-05" db="EMBL/GenBank/DDBJ databases">
        <authorList>
            <person name="Chen Y."/>
            <person name="Shah S."/>
            <person name="Dougan E. K."/>
            <person name="Thang M."/>
            <person name="Chan C."/>
        </authorList>
    </citation>
    <scope>NUCLEOTIDE SEQUENCE [LARGE SCALE GENOMIC DNA]</scope>
</reference>
<dbReference type="PROSITE" id="PS51257">
    <property type="entry name" value="PROKAR_LIPOPROTEIN"/>
    <property type="match status" value="1"/>
</dbReference>
<evidence type="ECO:0000256" key="2">
    <source>
        <dbReference type="ARBA" id="ARBA00022679"/>
    </source>
</evidence>
<evidence type="ECO:0000313" key="4">
    <source>
        <dbReference type="EMBL" id="CAL4796976.1"/>
    </source>
</evidence>
<dbReference type="GO" id="GO:0008168">
    <property type="term" value="F:methyltransferase activity"/>
    <property type="evidence" value="ECO:0007669"/>
    <property type="project" value="UniProtKB-KW"/>
</dbReference>